<dbReference type="HOGENOM" id="CLU_001128_3_1_1"/>
<evidence type="ECO:0000256" key="11">
    <source>
        <dbReference type="RuleBase" id="RU367065"/>
    </source>
</evidence>
<dbReference type="GO" id="GO:0032040">
    <property type="term" value="C:small-subunit processome"/>
    <property type="evidence" value="ECO:0007669"/>
    <property type="project" value="TreeGrafter"/>
</dbReference>
<name>A0A0D2AZW0_9EURO</name>
<keyword evidence="6 11" id="KW-0698">rRNA processing</keyword>
<dbReference type="Pfam" id="PF12397">
    <property type="entry name" value="U3snoRNP10"/>
    <property type="match status" value="1"/>
</dbReference>
<comment type="similarity">
    <text evidence="2 11">Belongs to the HEATR1/UTP10 family.</text>
</comment>
<dbReference type="SMART" id="SM01036">
    <property type="entry name" value="BP28CT"/>
    <property type="match status" value="1"/>
</dbReference>
<dbReference type="PROSITE" id="PS50077">
    <property type="entry name" value="HEAT_REPEAT"/>
    <property type="match status" value="1"/>
</dbReference>
<dbReference type="SUPFAM" id="SSF48371">
    <property type="entry name" value="ARM repeat"/>
    <property type="match status" value="2"/>
</dbReference>
<keyword evidence="8 11" id="KW-0687">Ribonucleoprotein</keyword>
<evidence type="ECO:0000313" key="14">
    <source>
        <dbReference type="EMBL" id="KIW30832.1"/>
    </source>
</evidence>
<evidence type="ECO:0000256" key="5">
    <source>
        <dbReference type="ARBA" id="ARBA00022517"/>
    </source>
</evidence>
<evidence type="ECO:0000256" key="10">
    <source>
        <dbReference type="PROSITE-ProRule" id="PRU00103"/>
    </source>
</evidence>
<feature type="domain" description="BP28 C-terminal" evidence="13">
    <location>
        <begin position="1532"/>
        <end position="1722"/>
    </location>
</feature>
<dbReference type="InterPro" id="IPR011989">
    <property type="entry name" value="ARM-like"/>
</dbReference>
<evidence type="ECO:0000259" key="13">
    <source>
        <dbReference type="SMART" id="SM01036"/>
    </source>
</evidence>
<dbReference type="Proteomes" id="UP000054466">
    <property type="component" value="Unassembled WGS sequence"/>
</dbReference>
<feature type="repeat" description="HEAT" evidence="10">
    <location>
        <begin position="594"/>
        <end position="632"/>
    </location>
</feature>
<evidence type="ECO:0000256" key="12">
    <source>
        <dbReference type="SAM" id="MobiDB-lite"/>
    </source>
</evidence>
<dbReference type="Pfam" id="PF08146">
    <property type="entry name" value="BP28CT"/>
    <property type="match status" value="1"/>
</dbReference>
<dbReference type="GO" id="GO:0034455">
    <property type="term" value="C:t-UTP complex"/>
    <property type="evidence" value="ECO:0007669"/>
    <property type="project" value="TreeGrafter"/>
</dbReference>
<keyword evidence="15" id="KW-1185">Reference proteome</keyword>
<dbReference type="InterPro" id="IPR021133">
    <property type="entry name" value="HEAT_type_2"/>
</dbReference>
<evidence type="ECO:0000256" key="3">
    <source>
        <dbReference type="ARBA" id="ARBA00011399"/>
    </source>
</evidence>
<organism evidence="14 15">
    <name type="scientific">Cladophialophora immunda</name>
    <dbReference type="NCBI Taxonomy" id="569365"/>
    <lineage>
        <taxon>Eukaryota</taxon>
        <taxon>Fungi</taxon>
        <taxon>Dikarya</taxon>
        <taxon>Ascomycota</taxon>
        <taxon>Pezizomycotina</taxon>
        <taxon>Eurotiomycetes</taxon>
        <taxon>Chaetothyriomycetidae</taxon>
        <taxon>Chaetothyriales</taxon>
        <taxon>Herpotrichiellaceae</taxon>
        <taxon>Cladophialophora</taxon>
    </lineage>
</organism>
<sequence>MTSTFAAQLRTIAAKSTSELDLRARRDAHAESLIFDRSVAVKQDWETIYQVCVEGFQELCLLDARLREFEQNLYSAQSKTQDREQLSKTQNEALGLVLDRCLTLLGSKLMLRPGLKAVEWLVRRFRVHVYNTDALLATFLPYHEAPVFRVILNIVPTDRFVGGWKFLAPYRNETTKVPRHAIVYSATHNDVFFPFFNDYTLRTCQEGAAHSLLLRFWGSVVVEAIAGRLSQVKSGRKEVQKQRTEDALLKILPLLNEGFEIKDSPEFTVICFTITLALASGADLEDHVIDSLMKSIALFIANPAPDSRSALSCLAILVTKKTDMRLPRDVLDIFIHVDDLGLRLTDLFKLVPLTSLFEALISSALSGLKEKNIDRRIQFIERLLDTAKDHFGLPTKSRLMAILLRKLFPTESTLSRESNCWTSLVRLLQTLADSPEFSSSLPEALALAGRSQSDIEGLLQQTIQNSDRPLLEHTAMELDIPEDESIQNAEGTETMLASMPSETIESSFLVAGDRSMLFDQLARTFVLCHQNRQLLHRFEQLPLWHNQNEQPFIFYVSFLLRVALGPFSVGHRNIALQCLSEVIEKASLNHSEPLIPFITVLLSDNSQLVRRAAAACTVAIHKVTSRDETGKQHAVQTVYDALGMRNVKPLLSKQAVRILDQVYLPYLEECILDPSYIRGVLKVAFDGHDRTPSSRTANIELKKSTKHALYDLLTGCALGCPLLRVRVGILELLVDVHKVSTSSTSKILSPILEAWASVKEGDAEDAASAQSISLDQIDAVMVRLVSARDKEAVEHILAMLAEDKVQPRAALVNAFFDRIAGIWKDMHQESQSSAALRLFDMSFSKEPAQAAGSRHVLNTVNLSTEILAAILDHSFSGLAEMQTDVTPRKRRRVSHGRESIPKDLAFDLDVSEARLTLALELVEDSKPQNHPQLLGGLFDVLVILRRLKDKGASESPYLLNLCLSSILAIVDNAQNSRKPAVDFSSIRTDLVTDCVRSSENPQVQSTALLLSSSLASLAPDRILHSIMPIFTFMGRSILSKDDERSIYVTNRAVDEIIPPLVATLKKQDAYKLVHSTSSLLSSFVTAYDHVPQYRRAAFYQRLLGRLGADDFAFAVVALFASRRHPEDMSSFFASLMGGLSASTQLLTFRKLLDLSIYIFLEDPHDAIPLLDISSTSSNEKREQEALMLLEVASKLLGPKSLKTQVKRLSKSDEVETQSFWAEFKVCIARILGMLKSQKASHGNLTPSTRKCLSSLLELPSLADLLKIMPSLLHDMVQSGAGQQELQPLALRVLATQLQHSAPSSRDTRTQTEAITFLPTLRHIIDTTNDEAFRHAAIACLDRIIEVYGRKRPEDVIGAASALIEGDSGLDSHNERTRIMSLLCLASTTEVLKEGSVPIVVQALPKVLRLLESFLTREGENSSNDGRVELHDACFTLLSSFITHTPYMISDDNVAEILSLSYRSCLAESDEASRKEARLETLSLMAQRLELKTVVSSLNQAWKTTVVSGEEIDGEAIAEYLDMLSRAIERNSKSTVVGAADEISAFMLQVMDLRRLSRERDSANPEAGIEADAVSDIEDVEKRLHELGIVFIYKLNDTTFRPIFEGWVDWATQRNPDASSSVGAAQMARQTSFYLFATHFFATLKSIVTSYASYLLPSVNDIFQSTASSDSLTAPGTKLKPRYQSPDAKPSLKIDLSADTGLELYKSTLAMLTTIAAHDADGFFTSPSHFQPLADLLVGQLGLASSPKSKSKSKGKGKDNGTLNSSSVLRDVVLDVVIPCIVALAAAVQDVPPHHHTLNHLLCQLRRSGSAGVRLASIRAQIALTEAPDIGDEWLQNVVLGQSSAVAAAAAAEGGGGGVVAVGGSGETMIYVNEMLEDDDEVVEDTVRDWVRMVRERVGEDVFEV</sequence>
<evidence type="ECO:0000256" key="7">
    <source>
        <dbReference type="ARBA" id="ARBA00023242"/>
    </source>
</evidence>
<dbReference type="GO" id="GO:0000462">
    <property type="term" value="P:maturation of SSU-rRNA from tricistronic rRNA transcript (SSU-rRNA, 5.8S rRNA, LSU-rRNA)"/>
    <property type="evidence" value="ECO:0007669"/>
    <property type="project" value="TreeGrafter"/>
</dbReference>
<keyword evidence="5 11" id="KW-0690">Ribosome biogenesis</keyword>
<evidence type="ECO:0000256" key="8">
    <source>
        <dbReference type="ARBA" id="ARBA00023274"/>
    </source>
</evidence>
<dbReference type="STRING" id="569365.A0A0D2AZW0"/>
<dbReference type="GeneID" id="27341720"/>
<dbReference type="InterPro" id="IPR040191">
    <property type="entry name" value="UTP10"/>
</dbReference>
<comment type="subcellular location">
    <subcellularLocation>
        <location evidence="1 11">Nucleus</location>
        <location evidence="1 11">Nucleolus</location>
    </subcellularLocation>
</comment>
<reference evidence="14 15" key="1">
    <citation type="submission" date="2015-01" db="EMBL/GenBank/DDBJ databases">
        <title>The Genome Sequence of Cladophialophora immunda CBS83496.</title>
        <authorList>
            <consortium name="The Broad Institute Genomics Platform"/>
            <person name="Cuomo C."/>
            <person name="de Hoog S."/>
            <person name="Gorbushina A."/>
            <person name="Stielow B."/>
            <person name="Teixiera M."/>
            <person name="Abouelleil A."/>
            <person name="Chapman S.B."/>
            <person name="Priest M."/>
            <person name="Young S.K."/>
            <person name="Wortman J."/>
            <person name="Nusbaum C."/>
            <person name="Birren B."/>
        </authorList>
    </citation>
    <scope>NUCLEOTIDE SEQUENCE [LARGE SCALE GENOMIC DNA]</scope>
    <source>
        <strain evidence="14 15">CBS 83496</strain>
    </source>
</reference>
<dbReference type="GO" id="GO:0030515">
    <property type="term" value="F:snoRNA binding"/>
    <property type="evidence" value="ECO:0007669"/>
    <property type="project" value="TreeGrafter"/>
</dbReference>
<dbReference type="VEuPathDB" id="FungiDB:PV07_02526"/>
<evidence type="ECO:0000313" key="15">
    <source>
        <dbReference type="Proteomes" id="UP000054466"/>
    </source>
</evidence>
<accession>A0A0D2AZW0</accession>
<dbReference type="PANTHER" id="PTHR13457">
    <property type="entry name" value="BAP28"/>
    <property type="match status" value="1"/>
</dbReference>
<dbReference type="OrthoDB" id="31183at2759"/>
<evidence type="ECO:0000256" key="6">
    <source>
        <dbReference type="ARBA" id="ARBA00022552"/>
    </source>
</evidence>
<comment type="function">
    <text evidence="9">Involved in nucleolar processing of pre-18S ribosomal RNA. Involved in ribosome biosynthesis.</text>
</comment>
<evidence type="ECO:0000256" key="4">
    <source>
        <dbReference type="ARBA" id="ARBA00015399"/>
    </source>
</evidence>
<dbReference type="GO" id="GO:0045943">
    <property type="term" value="P:positive regulation of transcription by RNA polymerase I"/>
    <property type="evidence" value="ECO:0007669"/>
    <property type="project" value="TreeGrafter"/>
</dbReference>
<dbReference type="PANTHER" id="PTHR13457:SF1">
    <property type="entry name" value="HEAT REPEAT-CONTAINING PROTEIN 1"/>
    <property type="match status" value="1"/>
</dbReference>
<dbReference type="GO" id="GO:0030686">
    <property type="term" value="C:90S preribosome"/>
    <property type="evidence" value="ECO:0007669"/>
    <property type="project" value="TreeGrafter"/>
</dbReference>
<evidence type="ECO:0000256" key="2">
    <source>
        <dbReference type="ARBA" id="ARBA00010559"/>
    </source>
</evidence>
<keyword evidence="7 11" id="KW-0539">Nucleus</keyword>
<feature type="region of interest" description="Disordered" evidence="12">
    <location>
        <begin position="1668"/>
        <end position="1687"/>
    </location>
</feature>
<proteinExistence type="inferred from homology"/>
<dbReference type="InterPro" id="IPR016024">
    <property type="entry name" value="ARM-type_fold"/>
</dbReference>
<dbReference type="InterPro" id="IPR022125">
    <property type="entry name" value="U3snoRNP10_N"/>
</dbReference>
<gene>
    <name evidence="14" type="ORF">PV07_02526</name>
</gene>
<protein>
    <recommendedName>
        <fullName evidence="4 11">U3 small nucleolar RNA-associated protein 10</fullName>
    </recommendedName>
</protein>
<evidence type="ECO:0000256" key="9">
    <source>
        <dbReference type="ARBA" id="ARBA00025076"/>
    </source>
</evidence>
<dbReference type="RefSeq" id="XP_016251048.1">
    <property type="nucleotide sequence ID" value="XM_016389146.1"/>
</dbReference>
<dbReference type="EMBL" id="KN847041">
    <property type="protein sequence ID" value="KIW30832.1"/>
    <property type="molecule type" value="Genomic_DNA"/>
</dbReference>
<comment type="subunit">
    <text evidence="3 11">Component of the ribosomal small subunit (SSU) processome.</text>
</comment>
<dbReference type="InterPro" id="IPR012954">
    <property type="entry name" value="BP28_C_dom"/>
</dbReference>
<evidence type="ECO:0000256" key="1">
    <source>
        <dbReference type="ARBA" id="ARBA00004604"/>
    </source>
</evidence>
<dbReference type="Gene3D" id="1.25.10.10">
    <property type="entry name" value="Leucine-rich Repeat Variant"/>
    <property type="match status" value="2"/>
</dbReference>